<evidence type="ECO:0000256" key="2">
    <source>
        <dbReference type="SAM" id="MobiDB-lite"/>
    </source>
</evidence>
<evidence type="ECO:0000313" key="4">
    <source>
        <dbReference type="EMBL" id="NYJ79547.1"/>
    </source>
</evidence>
<evidence type="ECO:0000313" key="5">
    <source>
        <dbReference type="Proteomes" id="UP000535437"/>
    </source>
</evidence>
<feature type="region of interest" description="Disordered" evidence="2">
    <location>
        <begin position="1"/>
        <end position="22"/>
    </location>
</feature>
<dbReference type="Proteomes" id="UP000535437">
    <property type="component" value="Unassembled WGS sequence"/>
</dbReference>
<dbReference type="Pfam" id="PF08327">
    <property type="entry name" value="AHSA1"/>
    <property type="match status" value="1"/>
</dbReference>
<evidence type="ECO:0000259" key="3">
    <source>
        <dbReference type="Pfam" id="PF08327"/>
    </source>
</evidence>
<comment type="caution">
    <text evidence="4">The sequence shown here is derived from an EMBL/GenBank/DDBJ whole genome shotgun (WGS) entry which is preliminary data.</text>
</comment>
<accession>A0A7Z0GP21</accession>
<dbReference type="EMBL" id="JACCFY010000001">
    <property type="protein sequence ID" value="NYJ79547.1"/>
    <property type="molecule type" value="Genomic_DNA"/>
</dbReference>
<dbReference type="InterPro" id="IPR023393">
    <property type="entry name" value="START-like_dom_sf"/>
</dbReference>
<gene>
    <name evidence="4" type="ORF">HNR09_002958</name>
</gene>
<protein>
    <submittedName>
        <fullName evidence="4">Uncharacterized protein YndB with AHSA1/START domain</fullName>
    </submittedName>
</protein>
<dbReference type="RefSeq" id="WP_179542748.1">
    <property type="nucleotide sequence ID" value="NZ_BAAALL010000007.1"/>
</dbReference>
<dbReference type="Gene3D" id="3.30.530.20">
    <property type="match status" value="1"/>
</dbReference>
<dbReference type="SUPFAM" id="SSF55961">
    <property type="entry name" value="Bet v1-like"/>
    <property type="match status" value="1"/>
</dbReference>
<sequence length="172" mass="18841">MSDHTHSSGHTPGTAEPEQGSITRTLEIEASPEIVYEVISSPGHMARWWPEQADFTSRAGETGTLVFGESCGCGQAETVPLTIVEANPHRRFSFRWVYDESHAAPGNSLLVTFDIAPRRGARASTVTMTESGFRERGWSEAVARAEHRDHSQGWGIFLPRLQSYAAELVSAA</sequence>
<comment type="similarity">
    <text evidence="1">Belongs to the AHA1 family.</text>
</comment>
<dbReference type="AlphaFoldDB" id="A0A7Z0GP21"/>
<evidence type="ECO:0000256" key="1">
    <source>
        <dbReference type="ARBA" id="ARBA00006817"/>
    </source>
</evidence>
<proteinExistence type="inferred from homology"/>
<keyword evidence="5" id="KW-1185">Reference proteome</keyword>
<organism evidence="4 5">
    <name type="scientific">Nesterenkonia xinjiangensis</name>
    <dbReference type="NCBI Taxonomy" id="225327"/>
    <lineage>
        <taxon>Bacteria</taxon>
        <taxon>Bacillati</taxon>
        <taxon>Actinomycetota</taxon>
        <taxon>Actinomycetes</taxon>
        <taxon>Micrococcales</taxon>
        <taxon>Micrococcaceae</taxon>
        <taxon>Nesterenkonia</taxon>
    </lineage>
</organism>
<feature type="domain" description="Activator of Hsp90 ATPase homologue 1/2-like C-terminal" evidence="3">
    <location>
        <begin position="30"/>
        <end position="165"/>
    </location>
</feature>
<reference evidence="4 5" key="1">
    <citation type="submission" date="2020-07" db="EMBL/GenBank/DDBJ databases">
        <title>Sequencing the genomes of 1000 actinobacteria strains.</title>
        <authorList>
            <person name="Klenk H.-P."/>
        </authorList>
    </citation>
    <scope>NUCLEOTIDE SEQUENCE [LARGE SCALE GENOMIC DNA]</scope>
    <source>
        <strain evidence="4 5">DSM 15475</strain>
    </source>
</reference>
<name>A0A7Z0GP21_9MICC</name>
<dbReference type="InterPro" id="IPR013538">
    <property type="entry name" value="ASHA1/2-like_C"/>
</dbReference>